<comment type="similarity">
    <text evidence="3">Belongs to the RRP40 family.</text>
</comment>
<keyword evidence="6" id="KW-0271">Exosome</keyword>
<evidence type="ECO:0000256" key="6">
    <source>
        <dbReference type="ARBA" id="ARBA00022835"/>
    </source>
</evidence>
<dbReference type="GO" id="GO:0005730">
    <property type="term" value="C:nucleolus"/>
    <property type="evidence" value="ECO:0007669"/>
    <property type="project" value="UniProtKB-SubCell"/>
</dbReference>
<evidence type="ECO:0000256" key="7">
    <source>
        <dbReference type="ARBA" id="ARBA00022884"/>
    </source>
</evidence>
<dbReference type="PANTHER" id="PTHR21321">
    <property type="entry name" value="PNAS-3 RELATED"/>
    <property type="match status" value="1"/>
</dbReference>
<feature type="domain" description="K Homology" evidence="10">
    <location>
        <begin position="231"/>
        <end position="276"/>
    </location>
</feature>
<evidence type="ECO:0000313" key="11">
    <source>
        <dbReference type="EMBL" id="JAP59845.1"/>
    </source>
</evidence>
<organism evidence="11">
    <name type="scientific">Schistocephalus solidus</name>
    <name type="common">Tapeworm</name>
    <dbReference type="NCBI Taxonomy" id="70667"/>
    <lineage>
        <taxon>Eukaryota</taxon>
        <taxon>Metazoa</taxon>
        <taxon>Spiralia</taxon>
        <taxon>Lophotrochozoa</taxon>
        <taxon>Platyhelminthes</taxon>
        <taxon>Cestoda</taxon>
        <taxon>Eucestoda</taxon>
        <taxon>Diphyllobothriidea</taxon>
        <taxon>Diphyllobothriidae</taxon>
        <taxon>Schistocephalus</taxon>
    </lineage>
</organism>
<dbReference type="GO" id="GO:0071034">
    <property type="term" value="P:CUT catabolic process"/>
    <property type="evidence" value="ECO:0007669"/>
    <property type="project" value="TreeGrafter"/>
</dbReference>
<dbReference type="CDD" id="cd05790">
    <property type="entry name" value="S1_Rrp40"/>
    <property type="match status" value="1"/>
</dbReference>
<dbReference type="AlphaFoldDB" id="A0A0V0J2E6"/>
<sequence length="308" mass="33054">MATTIDRLAFGSLHGPTAADRELNAVGARTLHNFVGKIVAPGMVLRADPYEDSPNSASWSLGSGLVQVPSKTETTSANSIYVLIRRLGILRYLPASTVDVAQHRVWVDALPRSGALCPSLCNARQPCHVSQFVVGDRVLGVVKKKTSEMCLVDIGCPSAASLSLMAFEGASKKNKPDIRLRDVVFAAISQADPDLEIELTCVDEAGKAAGMGILGRHEPGSVGNAGGMNGGVMIYCSLELVRRLPNQDTFPLLRKLSEKFPFEICVGCNGWVWLTARCPRETMLLANSIAIADYVTPEVCLQLAEELC</sequence>
<dbReference type="Gene3D" id="2.40.50.140">
    <property type="entry name" value="Nucleic acid-binding proteins"/>
    <property type="match status" value="1"/>
</dbReference>
<dbReference type="InterPro" id="IPR049469">
    <property type="entry name" value="RRP40_KH-I"/>
</dbReference>
<dbReference type="Gene3D" id="3.30.1370.10">
    <property type="entry name" value="K Homology domain, type 1"/>
    <property type="match status" value="1"/>
</dbReference>
<dbReference type="FunFam" id="2.40.50.140:FF:000127">
    <property type="entry name" value="Exosome complex component RRP40"/>
    <property type="match status" value="1"/>
</dbReference>
<dbReference type="SUPFAM" id="SSF54791">
    <property type="entry name" value="Eukaryotic type KH-domain (KH-domain type I)"/>
    <property type="match status" value="1"/>
</dbReference>
<dbReference type="Pfam" id="PF15985">
    <property type="entry name" value="KH_6"/>
    <property type="match status" value="1"/>
</dbReference>
<dbReference type="InterPro" id="IPR036612">
    <property type="entry name" value="KH_dom_type_1_sf"/>
</dbReference>
<evidence type="ECO:0000256" key="9">
    <source>
        <dbReference type="ARBA" id="ARBA00030615"/>
    </source>
</evidence>
<dbReference type="EMBL" id="GEEE01003380">
    <property type="protein sequence ID" value="JAP59845.1"/>
    <property type="molecule type" value="Transcribed_RNA"/>
</dbReference>
<dbReference type="InterPro" id="IPR012340">
    <property type="entry name" value="NA-bd_OB-fold"/>
</dbReference>
<evidence type="ECO:0000256" key="5">
    <source>
        <dbReference type="ARBA" id="ARBA00022552"/>
    </source>
</evidence>
<dbReference type="InterPro" id="IPR004088">
    <property type="entry name" value="KH_dom_type_1"/>
</dbReference>
<dbReference type="GO" id="GO:0034475">
    <property type="term" value="P:U4 snRNA 3'-end processing"/>
    <property type="evidence" value="ECO:0007669"/>
    <property type="project" value="TreeGrafter"/>
</dbReference>
<dbReference type="GO" id="GO:0000177">
    <property type="term" value="C:cytoplasmic exosome (RNase complex)"/>
    <property type="evidence" value="ECO:0007669"/>
    <property type="project" value="TreeGrafter"/>
</dbReference>
<dbReference type="GO" id="GO:0071038">
    <property type="term" value="P:TRAMP-dependent tRNA surveillance pathway"/>
    <property type="evidence" value="ECO:0007669"/>
    <property type="project" value="TreeGrafter"/>
</dbReference>
<dbReference type="GO" id="GO:0000176">
    <property type="term" value="C:nuclear exosome (RNase complex)"/>
    <property type="evidence" value="ECO:0007669"/>
    <property type="project" value="TreeGrafter"/>
</dbReference>
<comment type="subcellular location">
    <subcellularLocation>
        <location evidence="1">Cytoplasm</location>
    </subcellularLocation>
    <subcellularLocation>
        <location evidence="2">Nucleus</location>
        <location evidence="2">Nucleolus</location>
    </subcellularLocation>
</comment>
<evidence type="ECO:0000256" key="1">
    <source>
        <dbReference type="ARBA" id="ARBA00004496"/>
    </source>
</evidence>
<evidence type="ECO:0000259" key="10">
    <source>
        <dbReference type="Pfam" id="PF15985"/>
    </source>
</evidence>
<dbReference type="SUPFAM" id="SSF50249">
    <property type="entry name" value="Nucleic acid-binding proteins"/>
    <property type="match status" value="1"/>
</dbReference>
<dbReference type="Pfam" id="PF21262">
    <property type="entry name" value="RRP40_S1"/>
    <property type="match status" value="1"/>
</dbReference>
<evidence type="ECO:0000256" key="2">
    <source>
        <dbReference type="ARBA" id="ARBA00004604"/>
    </source>
</evidence>
<proteinExistence type="inferred from homology"/>
<dbReference type="CDD" id="cd22526">
    <property type="entry name" value="KH-I_Rrp40"/>
    <property type="match status" value="1"/>
</dbReference>
<accession>A0A0V0J2E6</accession>
<name>A0A0V0J2E6_SCHSO</name>
<dbReference type="PANTHER" id="PTHR21321:SF1">
    <property type="entry name" value="EXOSOME COMPLEX COMPONENT RRP40"/>
    <property type="match status" value="1"/>
</dbReference>
<reference evidence="11" key="1">
    <citation type="submission" date="2016-01" db="EMBL/GenBank/DDBJ databases">
        <title>Reference transcriptome for the parasite Schistocephalus solidus: insights into the molecular evolution of parasitism.</title>
        <authorList>
            <person name="Hebert F.O."/>
            <person name="Grambauer S."/>
            <person name="Barber I."/>
            <person name="Landry C.R."/>
            <person name="Aubin-Horth N."/>
        </authorList>
    </citation>
    <scope>NUCLEOTIDE SEQUENCE</scope>
</reference>
<protein>
    <recommendedName>
        <fullName evidence="9">Ribosomal RNA-processing protein 40</fullName>
    </recommendedName>
</protein>
<gene>
    <name evidence="11" type="primary">EXOS3</name>
    <name evidence="11" type="ORF">TR117165</name>
</gene>
<evidence type="ECO:0000256" key="3">
    <source>
        <dbReference type="ARBA" id="ARBA00007841"/>
    </source>
</evidence>
<evidence type="ECO:0000256" key="4">
    <source>
        <dbReference type="ARBA" id="ARBA00022490"/>
    </source>
</evidence>
<keyword evidence="5" id="KW-0698">rRNA processing</keyword>
<dbReference type="InterPro" id="IPR026699">
    <property type="entry name" value="Exosome_RNA_bind1/RRP40/RRP4"/>
</dbReference>
<dbReference type="GO" id="GO:0071035">
    <property type="term" value="P:nuclear polyadenylation-dependent rRNA catabolic process"/>
    <property type="evidence" value="ECO:0007669"/>
    <property type="project" value="TreeGrafter"/>
</dbReference>
<dbReference type="GO" id="GO:0071051">
    <property type="term" value="P:poly(A)-dependent snoRNA 3'-end processing"/>
    <property type="evidence" value="ECO:0007669"/>
    <property type="project" value="TreeGrafter"/>
</dbReference>
<evidence type="ECO:0000256" key="8">
    <source>
        <dbReference type="ARBA" id="ARBA00023242"/>
    </source>
</evidence>
<keyword evidence="4" id="KW-0963">Cytoplasm</keyword>
<dbReference type="InterPro" id="IPR037319">
    <property type="entry name" value="Rrp40_S1"/>
</dbReference>
<dbReference type="GO" id="GO:0003723">
    <property type="term" value="F:RNA binding"/>
    <property type="evidence" value="ECO:0007669"/>
    <property type="project" value="UniProtKB-KW"/>
</dbReference>
<keyword evidence="8" id="KW-0539">Nucleus</keyword>
<dbReference type="GO" id="GO:0000467">
    <property type="term" value="P:exonucleolytic trimming to generate mature 3'-end of 5.8S rRNA from tricistronic rRNA transcript (SSU-rRNA, 5.8S rRNA, LSU-rRNA)"/>
    <property type="evidence" value="ECO:0007669"/>
    <property type="project" value="TreeGrafter"/>
</dbReference>
<keyword evidence="7" id="KW-0694">RNA-binding</keyword>